<dbReference type="EMBL" id="CP003524">
    <property type="protein sequence ID" value="AFN83309.1"/>
    <property type="molecule type" value="Genomic_DNA"/>
</dbReference>
<reference evidence="1 2" key="1">
    <citation type="journal article" date="2012" name="Proc. Natl. Acad. Sci. U.S.A.">
        <title>Gain and loss of multiple functionally related, horizontally transferred genes in the reduced genomes of two microsporidian parasites.</title>
        <authorList>
            <person name="Pombert J.-F."/>
            <person name="Selman M."/>
            <person name="Burki F."/>
            <person name="Bardell F.T."/>
            <person name="Farinelli L."/>
            <person name="Solter L.F."/>
            <person name="Whitman D.W."/>
            <person name="Weiss L.M."/>
            <person name="Corradi N."/>
            <person name="Keeling P.J."/>
        </authorList>
    </citation>
    <scope>NUCLEOTIDE SEQUENCE [LARGE SCALE GENOMIC DNA]</scope>
    <source>
        <strain evidence="1 2">SJ-2008</strain>
    </source>
</reference>
<dbReference type="OrthoDB" id="5572108at2759"/>
<name>I7ANG2_ENCRO</name>
<dbReference type="Pfam" id="PF17003">
    <property type="entry name" value="Actin_micro"/>
    <property type="match status" value="1"/>
</dbReference>
<proteinExistence type="predicted"/>
<accession>I7ANG2</accession>
<evidence type="ECO:0000313" key="1">
    <source>
        <dbReference type="EMBL" id="AFN83309.1"/>
    </source>
</evidence>
<dbReference type="RefSeq" id="XP_009264806.1">
    <property type="nucleotide sequence ID" value="XM_009266531.1"/>
</dbReference>
<keyword evidence="2" id="KW-1185">Reference proteome</keyword>
<dbReference type="Proteomes" id="UP000010094">
    <property type="component" value="Chromosome VII"/>
</dbReference>
<protein>
    <submittedName>
        <fullName evidence="1">Uncharacterized protein</fullName>
    </submittedName>
</protein>
<evidence type="ECO:0000313" key="2">
    <source>
        <dbReference type="Proteomes" id="UP000010094"/>
    </source>
</evidence>
<organism evidence="1 2">
    <name type="scientific">Encephalitozoon romaleae (strain SJ-2008)</name>
    <name type="common">Microsporidian parasite</name>
    <dbReference type="NCBI Taxonomy" id="1178016"/>
    <lineage>
        <taxon>Eukaryota</taxon>
        <taxon>Fungi</taxon>
        <taxon>Fungi incertae sedis</taxon>
        <taxon>Microsporidia</taxon>
        <taxon>Unikaryonidae</taxon>
        <taxon>Encephalitozoon</taxon>
    </lineage>
</organism>
<dbReference type="VEuPathDB" id="MicrosporidiaDB:EROM_070580"/>
<dbReference type="AlphaFoldDB" id="I7ANG2"/>
<dbReference type="HOGENOM" id="CLU_678091_0_0_1"/>
<sequence length="376" mass="43145">MPLKYTPKLCTVPKIDQITTPNKNIQSFFMRSDASYYADEKHRMANYRTDEQIIHILVWNNKLLVESESIDLGDFFYLTGMNTKRFGSLEECVGWLGNQISDVLRKLKIKPGSSFVSLVFQDLLNRTEVLALCNLFINVLSFKGILITPRSLSQAIGTLSPNCVVVNLYEQYTTICFVEDFWMLDGICVSRECNKGFELIDSVDFVDEFNKIKVFEEKNIFSCDKCDYKDETEAKMEAHFLSLHQEESVCHTDVGQSEHFKMHFRVYDGEEGDIHELIAKRTIHVLSKEKAKKIGSKVIVFNYGGMGLSEECLGRAFEEYGINPEISMHEEPNESMITNVMVAFSGLDCVKEIWMTDKEWNGAGLRVLKEKVLFII</sequence>
<dbReference type="KEGG" id="ero:EROM_070580"/>
<dbReference type="GeneID" id="20521617"/>
<gene>
    <name evidence="1" type="ordered locus">EROM_070580</name>
</gene>